<dbReference type="GO" id="GO:0008270">
    <property type="term" value="F:zinc ion binding"/>
    <property type="evidence" value="ECO:0007669"/>
    <property type="project" value="UniProtKB-KW"/>
</dbReference>
<evidence type="ECO:0000256" key="2">
    <source>
        <dbReference type="ARBA" id="ARBA00012483"/>
    </source>
</evidence>
<gene>
    <name evidence="10" type="primary">nhlrc1</name>
</gene>
<dbReference type="Ensembl" id="ENSDCDT00010003866.1">
    <property type="protein sequence ID" value="ENSDCDP00010003719.1"/>
    <property type="gene ID" value="ENSDCDG00010001699.1"/>
</dbReference>
<dbReference type="InterPro" id="IPR050952">
    <property type="entry name" value="TRIM-NHL_E3_ligases"/>
</dbReference>
<dbReference type="SUPFAM" id="SSF101898">
    <property type="entry name" value="NHL repeat"/>
    <property type="match status" value="1"/>
</dbReference>
<evidence type="ECO:0000259" key="9">
    <source>
        <dbReference type="PROSITE" id="PS50089"/>
    </source>
</evidence>
<reference evidence="10 11" key="1">
    <citation type="submission" date="2020-06" db="EMBL/GenBank/DDBJ databases">
        <authorList>
            <consortium name="Wellcome Sanger Institute Data Sharing"/>
        </authorList>
    </citation>
    <scope>NUCLEOTIDE SEQUENCE [LARGE SCALE GENOMIC DNA]</scope>
</reference>
<comment type="catalytic activity">
    <reaction evidence="1">
        <text>S-ubiquitinyl-[E2 ubiquitin-conjugating enzyme]-L-cysteine + [acceptor protein]-L-lysine = [E2 ubiquitin-conjugating enzyme]-L-cysteine + N(6)-ubiquitinyl-[acceptor protein]-L-lysine.</text>
        <dbReference type="EC" id="2.3.2.27"/>
    </reaction>
</comment>
<feature type="repeat" description="NHL" evidence="8">
    <location>
        <begin position="169"/>
        <end position="212"/>
    </location>
</feature>
<dbReference type="Pfam" id="PF14634">
    <property type="entry name" value="zf-RING_5"/>
    <property type="match status" value="1"/>
</dbReference>
<dbReference type="PROSITE" id="PS00518">
    <property type="entry name" value="ZF_RING_1"/>
    <property type="match status" value="1"/>
</dbReference>
<feature type="domain" description="RING-type" evidence="9">
    <location>
        <begin position="27"/>
        <end position="74"/>
    </location>
</feature>
<dbReference type="CDD" id="cd14961">
    <property type="entry name" value="NHL_TRIM32_like"/>
    <property type="match status" value="1"/>
</dbReference>
<evidence type="ECO:0000313" key="10">
    <source>
        <dbReference type="Ensembl" id="ENSDCDP00010003719.1"/>
    </source>
</evidence>
<dbReference type="InterPro" id="IPR017907">
    <property type="entry name" value="Znf_RING_CS"/>
</dbReference>
<evidence type="ECO:0000256" key="1">
    <source>
        <dbReference type="ARBA" id="ARBA00000900"/>
    </source>
</evidence>
<keyword evidence="4" id="KW-0677">Repeat</keyword>
<dbReference type="EC" id="2.3.2.27" evidence="2"/>
<dbReference type="GO" id="GO:0043161">
    <property type="term" value="P:proteasome-mediated ubiquitin-dependent protein catabolic process"/>
    <property type="evidence" value="ECO:0007669"/>
    <property type="project" value="TreeGrafter"/>
</dbReference>
<reference evidence="10" key="3">
    <citation type="submission" date="2025-09" db="UniProtKB">
        <authorList>
            <consortium name="Ensembl"/>
        </authorList>
    </citation>
    <scope>IDENTIFICATION</scope>
</reference>
<sequence>MTGTTALSPCLRVEELLGEIHTSLLECRVCFENFSLQRTDRRPQNLPCGHVLCAECIGVLAQPLQQRLECPFCRQSCDVGSTSSCRPLVDLQELMLQLPASVSRCGGAAPGWVKHGLAGEALSLQQAFGGWMKLINPTSLALFGSSGAVAVVHDGEKRASIFSPKGKLLHAFGSKGRAPNNLCHPLGIAVAPGAHLVVTDGGDSSLKVFSSRGSPITIVQDFQLPWGVAVNSCGHILVTDAKAGMLSRVEVDYVHGTVLARKDVLTELQHPRSVACCWVSGNTAVVEHLAGGSIRPTRLRVFNSNFSLLSQVDSFGLGLAYMMSPPSMSSVAFDRAGEVIVADSHRGAIWSLGQAQKTPTVTPLVCAGLIHPTGMVATVENMLVVLDSGDHTVKVYSGRPELKSLVTGRRVEPT</sequence>
<dbReference type="Proteomes" id="UP000694580">
    <property type="component" value="Chromosome 5"/>
</dbReference>
<keyword evidence="3" id="KW-0479">Metal-binding</keyword>
<accession>A0AAY4A4K0</accession>
<dbReference type="InterPro" id="IPR001841">
    <property type="entry name" value="Znf_RING"/>
</dbReference>
<keyword evidence="11" id="KW-1185">Reference proteome</keyword>
<keyword evidence="6" id="KW-0862">Zinc</keyword>
<dbReference type="GeneTree" id="ENSGT00730000111361"/>
<dbReference type="SUPFAM" id="SSF57850">
    <property type="entry name" value="RING/U-box"/>
    <property type="match status" value="1"/>
</dbReference>
<evidence type="ECO:0000256" key="8">
    <source>
        <dbReference type="PROSITE-ProRule" id="PRU00504"/>
    </source>
</evidence>
<dbReference type="CDD" id="cd16516">
    <property type="entry name" value="RING-HC_malin"/>
    <property type="match status" value="1"/>
</dbReference>
<dbReference type="PANTHER" id="PTHR24104:SF47">
    <property type="entry name" value="E3 UBIQUITIN-PROTEIN LIGASE NHLRC1"/>
    <property type="match status" value="1"/>
</dbReference>
<dbReference type="GO" id="GO:0061630">
    <property type="term" value="F:ubiquitin protein ligase activity"/>
    <property type="evidence" value="ECO:0007669"/>
    <property type="project" value="UniProtKB-EC"/>
</dbReference>
<keyword evidence="5 7" id="KW-0863">Zinc-finger</keyword>
<dbReference type="Gene3D" id="3.30.40.10">
    <property type="entry name" value="Zinc/RING finger domain, C3HC4 (zinc finger)"/>
    <property type="match status" value="1"/>
</dbReference>
<protein>
    <recommendedName>
        <fullName evidence="2">RING-type E3 ubiquitin transferase</fullName>
        <ecNumber evidence="2">2.3.2.27</ecNumber>
    </recommendedName>
</protein>
<evidence type="ECO:0000313" key="11">
    <source>
        <dbReference type="Proteomes" id="UP000694580"/>
    </source>
</evidence>
<dbReference type="SMART" id="SM00184">
    <property type="entry name" value="RING"/>
    <property type="match status" value="1"/>
</dbReference>
<name>A0AAY4A4K0_9TELE</name>
<evidence type="ECO:0000256" key="5">
    <source>
        <dbReference type="ARBA" id="ARBA00022771"/>
    </source>
</evidence>
<evidence type="ECO:0000256" key="4">
    <source>
        <dbReference type="ARBA" id="ARBA00022737"/>
    </source>
</evidence>
<dbReference type="InterPro" id="IPR013083">
    <property type="entry name" value="Znf_RING/FYVE/PHD"/>
</dbReference>
<reference evidence="10" key="2">
    <citation type="submission" date="2025-08" db="UniProtKB">
        <authorList>
            <consortium name="Ensembl"/>
        </authorList>
    </citation>
    <scope>IDENTIFICATION</scope>
</reference>
<dbReference type="InterPro" id="IPR011042">
    <property type="entry name" value="6-blade_b-propeller_TolB-like"/>
</dbReference>
<evidence type="ECO:0000256" key="3">
    <source>
        <dbReference type="ARBA" id="ARBA00022723"/>
    </source>
</evidence>
<proteinExistence type="predicted"/>
<dbReference type="AlphaFoldDB" id="A0AAY4A4K0"/>
<dbReference type="Gene3D" id="2.120.10.30">
    <property type="entry name" value="TolB, C-terminal domain"/>
    <property type="match status" value="1"/>
</dbReference>
<evidence type="ECO:0000256" key="6">
    <source>
        <dbReference type="ARBA" id="ARBA00022833"/>
    </source>
</evidence>
<organism evidence="10 11">
    <name type="scientific">Denticeps clupeoides</name>
    <name type="common">denticle herring</name>
    <dbReference type="NCBI Taxonomy" id="299321"/>
    <lineage>
        <taxon>Eukaryota</taxon>
        <taxon>Metazoa</taxon>
        <taxon>Chordata</taxon>
        <taxon>Craniata</taxon>
        <taxon>Vertebrata</taxon>
        <taxon>Euteleostomi</taxon>
        <taxon>Actinopterygii</taxon>
        <taxon>Neopterygii</taxon>
        <taxon>Teleostei</taxon>
        <taxon>Clupei</taxon>
        <taxon>Clupeiformes</taxon>
        <taxon>Denticipitoidei</taxon>
        <taxon>Denticipitidae</taxon>
        <taxon>Denticeps</taxon>
    </lineage>
</organism>
<dbReference type="GO" id="GO:0000209">
    <property type="term" value="P:protein polyubiquitination"/>
    <property type="evidence" value="ECO:0007669"/>
    <property type="project" value="TreeGrafter"/>
</dbReference>
<dbReference type="PROSITE" id="PS50089">
    <property type="entry name" value="ZF_RING_2"/>
    <property type="match status" value="1"/>
</dbReference>
<evidence type="ECO:0000256" key="7">
    <source>
        <dbReference type="PROSITE-ProRule" id="PRU00175"/>
    </source>
</evidence>
<dbReference type="PANTHER" id="PTHR24104">
    <property type="entry name" value="E3 UBIQUITIN-PROTEIN LIGASE NHLRC1-RELATED"/>
    <property type="match status" value="1"/>
</dbReference>
<dbReference type="PROSITE" id="PS51125">
    <property type="entry name" value="NHL"/>
    <property type="match status" value="1"/>
</dbReference>
<dbReference type="InterPro" id="IPR001258">
    <property type="entry name" value="NHL_repeat"/>
</dbReference>